<feature type="compositionally biased region" description="Polar residues" evidence="2">
    <location>
        <begin position="72"/>
        <end position="85"/>
    </location>
</feature>
<feature type="compositionally biased region" description="Low complexity" evidence="2">
    <location>
        <begin position="877"/>
        <end position="900"/>
    </location>
</feature>
<name>A0AAW1AL68_9HYME</name>
<gene>
    <name evidence="4" type="ORF">QLX08_000553</name>
</gene>
<protein>
    <recommendedName>
        <fullName evidence="3">Pleckstrin homology domain-containing protein</fullName>
    </recommendedName>
</protein>
<feature type="compositionally biased region" description="Low complexity" evidence="2">
    <location>
        <begin position="628"/>
        <end position="637"/>
    </location>
</feature>
<organism evidence="4 5">
    <name type="scientific">Tetragonisca angustula</name>
    <dbReference type="NCBI Taxonomy" id="166442"/>
    <lineage>
        <taxon>Eukaryota</taxon>
        <taxon>Metazoa</taxon>
        <taxon>Ecdysozoa</taxon>
        <taxon>Arthropoda</taxon>
        <taxon>Hexapoda</taxon>
        <taxon>Insecta</taxon>
        <taxon>Pterygota</taxon>
        <taxon>Neoptera</taxon>
        <taxon>Endopterygota</taxon>
        <taxon>Hymenoptera</taxon>
        <taxon>Apocrita</taxon>
        <taxon>Aculeata</taxon>
        <taxon>Apoidea</taxon>
        <taxon>Anthophila</taxon>
        <taxon>Apidae</taxon>
        <taxon>Tetragonisca</taxon>
    </lineage>
</organism>
<feature type="region of interest" description="Disordered" evidence="2">
    <location>
        <begin position="20"/>
        <end position="85"/>
    </location>
</feature>
<evidence type="ECO:0000256" key="2">
    <source>
        <dbReference type="SAM" id="MobiDB-lite"/>
    </source>
</evidence>
<dbReference type="AlphaFoldDB" id="A0AAW1AL68"/>
<feature type="compositionally biased region" description="Polar residues" evidence="2">
    <location>
        <begin position="593"/>
        <end position="627"/>
    </location>
</feature>
<dbReference type="Proteomes" id="UP001432146">
    <property type="component" value="Unassembled WGS sequence"/>
</dbReference>
<evidence type="ECO:0000313" key="4">
    <source>
        <dbReference type="EMBL" id="KAK9309908.1"/>
    </source>
</evidence>
<dbReference type="InterPro" id="IPR057971">
    <property type="entry name" value="PKHA4-7_TBCA"/>
</dbReference>
<feature type="coiled-coil region" evidence="1">
    <location>
        <begin position="385"/>
        <end position="412"/>
    </location>
</feature>
<feature type="compositionally biased region" description="Polar residues" evidence="2">
    <location>
        <begin position="863"/>
        <end position="875"/>
    </location>
</feature>
<feature type="compositionally biased region" description="Basic and acidic residues" evidence="2">
    <location>
        <begin position="737"/>
        <end position="748"/>
    </location>
</feature>
<proteinExistence type="predicted"/>
<feature type="domain" description="Pleckstrin homology" evidence="3">
    <location>
        <begin position="366"/>
        <end position="507"/>
    </location>
</feature>
<feature type="region of interest" description="Disordered" evidence="2">
    <location>
        <begin position="856"/>
        <end position="950"/>
    </location>
</feature>
<feature type="compositionally biased region" description="Polar residues" evidence="2">
    <location>
        <begin position="527"/>
        <end position="541"/>
    </location>
</feature>
<evidence type="ECO:0000259" key="3">
    <source>
        <dbReference type="Pfam" id="PF25541"/>
    </source>
</evidence>
<feature type="region of interest" description="Disordered" evidence="2">
    <location>
        <begin position="818"/>
        <end position="843"/>
    </location>
</feature>
<comment type="caution">
    <text evidence="4">The sequence shown here is derived from an EMBL/GenBank/DDBJ whole genome shotgun (WGS) entry which is preliminary data.</text>
</comment>
<reference evidence="4 5" key="1">
    <citation type="submission" date="2024-05" db="EMBL/GenBank/DDBJ databases">
        <title>The nuclear and mitochondrial genome assemblies of Tetragonisca angustula (Apidae: Meliponini), a tiny yet remarkable pollinator in the Neotropics.</title>
        <authorList>
            <person name="Ferrari R."/>
            <person name="Ricardo P.C."/>
            <person name="Dias F.C."/>
            <person name="Araujo N.S."/>
            <person name="Soares D.O."/>
            <person name="Zhou Q.-S."/>
            <person name="Zhu C.-D."/>
            <person name="Coutinho L."/>
            <person name="Airas M.C."/>
            <person name="Batista T.M."/>
        </authorList>
    </citation>
    <scope>NUCLEOTIDE SEQUENCE [LARGE SCALE GENOMIC DNA]</scope>
    <source>
        <strain evidence="4">ASF017062</strain>
        <tissue evidence="4">Abdomen</tissue>
    </source>
</reference>
<feature type="region of interest" description="Disordered" evidence="2">
    <location>
        <begin position="737"/>
        <end position="765"/>
    </location>
</feature>
<evidence type="ECO:0000313" key="5">
    <source>
        <dbReference type="Proteomes" id="UP001432146"/>
    </source>
</evidence>
<keyword evidence="1" id="KW-0175">Coiled coil</keyword>
<keyword evidence="5" id="KW-1185">Reference proteome</keyword>
<dbReference type="PANTHER" id="PTHR12752">
    <property type="entry name" value="PHOSPHOINOSITOL 3-PHOSPHATE-BINDING PROTEIN"/>
    <property type="match status" value="1"/>
</dbReference>
<sequence length="1199" mass="134903">MGGKVGLICGSCWSGKYTSGSGSVIGRDPLPPRAVSTSQLAQRTQTQPPPPTVSTLPLPRSNATHRQPLPIHQSTPQSIRQSENDMTNSQLLRAASSGDIGTGSSVLNNNDGKDIRLTSPSGHTQRLMNPVAALRVVSLNDHRVSSPSDSDIRVHSPIERKMVSPIGREVDRGGGTAVRQNQRSVWECNELLHKRSNVSSQRAEGGGCKLPQPGTHGLVRVSAGELLGRTHEELVLLLIQLRRQNATIYKAMETCQMEIEAQARLAELDTPRRLENLQKLEELKKHLMDLEKQYEKGKPLVNLVDNMVKLGSLYNRNTANGTNSVAGSRHDLAHDNSRDHRLEFNQKVQEQRLLAEERRDWDRLSPDHGQLQAKVQQLYKLDRLLQEESGTLHSLQQDKEILEKALGGLRHKLQGSRSNLAEAERYRKQQLLLEKELSRVRVLLAHNSKKLEETVAENARLEQDLVVLRQKLQASRRYAGNLTRDTSATTGPLEAELRRVQQLVGDLQRQRKELSIQVRQLTEKSHNLVQQIRPQPTSAPQVHQPKKRTQNSWLETDLDSGVTLDHGLDSPSSPALSSSPRGKQNGGPYPHFSSPTQIKDSSPTNRQQTNLQSYPQSPQNHISSLSPQLREQIQQHQLKQQLLKDQMQGKGSLMQANVVPLYVNTDSRIQENNKQDEHLTNGTIPPPEYVPPPPPPPLAEESLLNDNYRQNEDNKFAGLIHNREKQEIKTVRIVKRESERRQRDRGDRTGNIGIPLTNGLQAPGGAKRLCDDDLGGSQKFEKAQLGKVVEESPMIHAQSTVQLTDLDDVQFQRSMSLPRGFGGQRQQQPEIHQVPVVPPPRSDSMHALRTMLARRNKVRFETQDGSSDSTLSPYTESLASSSHLPMSSPNYSTSPSYSPSQLNYPVRPSHHQQPYYPSYRHYENPTMRNDNATEPVSPELLSPTSLDGQERQFGSSLTVNASNSPQLSPVFKSEAAKQIIKEMTEKKVEGPRRRQIPREKRRHYTVSSSKPILDLEDTFSKMGMGRARDDLDMERALRPRINAPDVVRSTLSHKELKYNESTIDQLLGTPNKIVIPERYIPEQTPELTAEEQEQRLKKAEAIRKMLSETTVTAPDGSDDNINIEQSDSLKRKVVEEKRQREHILQLNQILAKQVMEKSKMVAVKALATLPLKTESSLEDEDLSPVTPLPLYQQRENYYS</sequence>
<feature type="region of interest" description="Disordered" evidence="2">
    <location>
        <begin position="527"/>
        <end position="637"/>
    </location>
</feature>
<feature type="region of interest" description="Disordered" evidence="2">
    <location>
        <begin position="1173"/>
        <end position="1199"/>
    </location>
</feature>
<evidence type="ECO:0000256" key="1">
    <source>
        <dbReference type="SAM" id="Coils"/>
    </source>
</evidence>
<dbReference type="PANTHER" id="PTHR12752:SF9">
    <property type="entry name" value="KRAMER, ISOFORM I"/>
    <property type="match status" value="1"/>
</dbReference>
<dbReference type="Pfam" id="PF25541">
    <property type="entry name" value="TBCA_PH"/>
    <property type="match status" value="1"/>
</dbReference>
<feature type="compositionally biased region" description="Low complexity" evidence="2">
    <location>
        <begin position="570"/>
        <end position="580"/>
    </location>
</feature>
<feature type="compositionally biased region" description="Basic and acidic residues" evidence="2">
    <location>
        <begin position="986"/>
        <end position="998"/>
    </location>
</feature>
<feature type="region of interest" description="Disordered" evidence="2">
    <location>
        <begin position="986"/>
        <end position="1008"/>
    </location>
</feature>
<accession>A0AAW1AL68</accession>
<dbReference type="EMBL" id="JAWNGG020000007">
    <property type="protein sequence ID" value="KAK9309908.1"/>
    <property type="molecule type" value="Genomic_DNA"/>
</dbReference>